<proteinExistence type="predicted"/>
<evidence type="ECO:0000313" key="2">
    <source>
        <dbReference type="EMBL" id="KYN29620.1"/>
    </source>
</evidence>
<feature type="compositionally biased region" description="Basic and acidic residues" evidence="1">
    <location>
        <begin position="166"/>
        <end position="183"/>
    </location>
</feature>
<feature type="compositionally biased region" description="Basic and acidic residues" evidence="1">
    <location>
        <begin position="43"/>
        <end position="60"/>
    </location>
</feature>
<organism evidence="2 3">
    <name type="scientific">Trachymyrmex cornetzi</name>
    <dbReference type="NCBI Taxonomy" id="471704"/>
    <lineage>
        <taxon>Eukaryota</taxon>
        <taxon>Metazoa</taxon>
        <taxon>Ecdysozoa</taxon>
        <taxon>Arthropoda</taxon>
        <taxon>Hexapoda</taxon>
        <taxon>Insecta</taxon>
        <taxon>Pterygota</taxon>
        <taxon>Neoptera</taxon>
        <taxon>Endopterygota</taxon>
        <taxon>Hymenoptera</taxon>
        <taxon>Apocrita</taxon>
        <taxon>Aculeata</taxon>
        <taxon>Formicoidea</taxon>
        <taxon>Formicidae</taxon>
        <taxon>Myrmicinae</taxon>
        <taxon>Trachymyrmex</taxon>
    </lineage>
</organism>
<dbReference type="AlphaFoldDB" id="A0A195EMW2"/>
<keyword evidence="3" id="KW-1185">Reference proteome</keyword>
<sequence length="192" mass="21415">MNLDTDAIKSAQLISGIAINVSAIVIQANRNGPSTCELSQIMRESRDQVSRDGNDRDQRSGIRRRTQRRENSFFSSRIKERPSPSGGFSLSEFARNILCMYMKMIMLYASTGTCFLERDNSISSSKQASNVVTGKRSVTDIGTPPPQFRQTLQRSKSEIPALRITSDSERRKGRCRLDVDKKSQGGFNSATP</sequence>
<protein>
    <submittedName>
        <fullName evidence="2">Uncharacterized protein</fullName>
    </submittedName>
</protein>
<accession>A0A195EMW2</accession>
<dbReference type="Proteomes" id="UP000078492">
    <property type="component" value="Unassembled WGS sequence"/>
</dbReference>
<feature type="region of interest" description="Disordered" evidence="1">
    <location>
        <begin position="43"/>
        <end position="86"/>
    </location>
</feature>
<evidence type="ECO:0000256" key="1">
    <source>
        <dbReference type="SAM" id="MobiDB-lite"/>
    </source>
</evidence>
<gene>
    <name evidence="2" type="ORF">ALC57_00882</name>
</gene>
<evidence type="ECO:0000313" key="3">
    <source>
        <dbReference type="Proteomes" id="UP000078492"/>
    </source>
</evidence>
<dbReference type="EMBL" id="KQ978625">
    <property type="protein sequence ID" value="KYN29620.1"/>
    <property type="molecule type" value="Genomic_DNA"/>
</dbReference>
<reference evidence="2 3" key="1">
    <citation type="submission" date="2015-09" db="EMBL/GenBank/DDBJ databases">
        <title>Trachymyrmex cornetzi WGS genome.</title>
        <authorList>
            <person name="Nygaard S."/>
            <person name="Hu H."/>
            <person name="Boomsma J."/>
            <person name="Zhang G."/>
        </authorList>
    </citation>
    <scope>NUCLEOTIDE SEQUENCE [LARGE SCALE GENOMIC DNA]</scope>
    <source>
        <strain evidence="2">Tcor2-1</strain>
        <tissue evidence="2">Whole body</tissue>
    </source>
</reference>
<name>A0A195EMW2_9HYME</name>
<feature type="region of interest" description="Disordered" evidence="1">
    <location>
        <begin position="125"/>
        <end position="192"/>
    </location>
</feature>